<comment type="caution">
    <text evidence="2">The sequence shown here is derived from an EMBL/GenBank/DDBJ whole genome shotgun (WGS) entry which is preliminary data.</text>
</comment>
<keyword evidence="3" id="KW-1185">Reference proteome</keyword>
<feature type="region of interest" description="Disordered" evidence="1">
    <location>
        <begin position="1"/>
        <end position="26"/>
    </location>
</feature>
<reference evidence="2" key="1">
    <citation type="journal article" date="2020" name="BMC Genomics">
        <title>Correction to: Identification and distribution of gene clusters required for synthesis of sphingolipid metabolism inhibitors in diverse species of the filamentous fungus Fusarium.</title>
        <authorList>
            <person name="Kim H.S."/>
            <person name="Lohmar J.M."/>
            <person name="Busman M."/>
            <person name="Brown D.W."/>
            <person name="Naumann T.A."/>
            <person name="Divon H.H."/>
            <person name="Lysoe E."/>
            <person name="Uhlig S."/>
            <person name="Proctor R.H."/>
        </authorList>
    </citation>
    <scope>NUCLEOTIDE SEQUENCE</scope>
    <source>
        <strain evidence="2">NRRL 20472</strain>
    </source>
</reference>
<reference evidence="2" key="2">
    <citation type="submission" date="2020-05" db="EMBL/GenBank/DDBJ databases">
        <authorList>
            <person name="Kim H.-S."/>
            <person name="Proctor R.H."/>
            <person name="Brown D.W."/>
        </authorList>
    </citation>
    <scope>NUCLEOTIDE SEQUENCE</scope>
    <source>
        <strain evidence="2">NRRL 20472</strain>
    </source>
</reference>
<dbReference type="EMBL" id="JABEXW010000202">
    <property type="protein sequence ID" value="KAF4968309.1"/>
    <property type="molecule type" value="Genomic_DNA"/>
</dbReference>
<proteinExistence type="predicted"/>
<accession>A0A8H4U255</accession>
<dbReference type="AlphaFoldDB" id="A0A8H4U255"/>
<evidence type="ECO:0000256" key="1">
    <source>
        <dbReference type="SAM" id="MobiDB-lite"/>
    </source>
</evidence>
<dbReference type="Proteomes" id="UP000622797">
    <property type="component" value="Unassembled WGS sequence"/>
</dbReference>
<dbReference type="OrthoDB" id="3594103at2759"/>
<gene>
    <name evidence="2" type="ORF">FSARC_4254</name>
</gene>
<organism evidence="2 3">
    <name type="scientific">Fusarium sarcochroum</name>
    <dbReference type="NCBI Taxonomy" id="1208366"/>
    <lineage>
        <taxon>Eukaryota</taxon>
        <taxon>Fungi</taxon>
        <taxon>Dikarya</taxon>
        <taxon>Ascomycota</taxon>
        <taxon>Pezizomycotina</taxon>
        <taxon>Sordariomycetes</taxon>
        <taxon>Hypocreomycetidae</taxon>
        <taxon>Hypocreales</taxon>
        <taxon>Nectriaceae</taxon>
        <taxon>Fusarium</taxon>
        <taxon>Fusarium lateritium species complex</taxon>
    </lineage>
</organism>
<evidence type="ECO:0000313" key="2">
    <source>
        <dbReference type="EMBL" id="KAF4968309.1"/>
    </source>
</evidence>
<protein>
    <submittedName>
        <fullName evidence="2">Uncharacterized protein</fullName>
    </submittedName>
</protein>
<evidence type="ECO:0000313" key="3">
    <source>
        <dbReference type="Proteomes" id="UP000622797"/>
    </source>
</evidence>
<sequence>MSVSPHLSDDGTLALLEGHPPLGQRPGGSSSPYFGMYYSILFQETLVYVPEPLIRLHPEFESQFRNGHLRASDIPDERAHIITHYIWQGTLQPLQRTEETELAKQQGTLITLFKLRQDAHRFRLWGLEEMTTEEMHLLGRQVGLLKLMEIALEENDWDFRANGGWLREFFAKRVNDRSEYISEPKLRRAIDWGNARLVGSMEELKMIVELKIKLQELLEARLLDPFEGAVIWNTPGSGEQQDRWNCLVAYEPQKPESIPSASSSSPK</sequence>
<name>A0A8H4U255_9HYPO</name>